<dbReference type="GO" id="GO:0016787">
    <property type="term" value="F:hydrolase activity"/>
    <property type="evidence" value="ECO:0007669"/>
    <property type="project" value="UniProtKB-KW"/>
</dbReference>
<gene>
    <name evidence="2" type="ORF">MAA8898_02618</name>
</gene>
<keyword evidence="2" id="KW-0378">Hydrolase</keyword>
<keyword evidence="3" id="KW-1185">Reference proteome</keyword>
<dbReference type="PANTHER" id="PTHR23088:SF50">
    <property type="entry name" value="HYDROLASE YHCX"/>
    <property type="match status" value="1"/>
</dbReference>
<dbReference type="Gene3D" id="3.60.110.10">
    <property type="entry name" value="Carbon-nitrogen hydrolase"/>
    <property type="match status" value="1"/>
</dbReference>
<dbReference type="Proteomes" id="UP000207598">
    <property type="component" value="Unassembled WGS sequence"/>
</dbReference>
<dbReference type="PROSITE" id="PS50263">
    <property type="entry name" value="CN_HYDROLASE"/>
    <property type="match status" value="1"/>
</dbReference>
<sequence length="294" mass="31350">MKIATASYPADFLDSWQDYEDKITRWVSEAAGAGAQLLVFPEYGAMELATLAGREVAGDLEASLKAVSDLVPQADALHAALARRFGVHILAASAPTFDPQIGPRPVNRARLFAPSGAMGVQDKQIMTRFERETWGVVAGGPLRVFDTALGRIGVLICYDSEFPLLGRALRDVDILLVPSVTEALTGHSRVRIGTAARALEAQCVAVMSSLVGTADWSPAIDVSVGRGAVFGPPDVGFPATGVFAEGALNLPGWTYAEVDIETIAEVRRDGVVLNRLHWDDQQGRDGAPETVALR</sequence>
<name>A0A238KI49_9RHOB</name>
<dbReference type="RefSeq" id="WP_094021433.1">
    <property type="nucleotide sequence ID" value="NZ_FXYF01000006.1"/>
</dbReference>
<dbReference type="Pfam" id="PF00795">
    <property type="entry name" value="CN_hydrolase"/>
    <property type="match status" value="1"/>
</dbReference>
<dbReference type="InterPro" id="IPR036526">
    <property type="entry name" value="C-N_Hydrolase_sf"/>
</dbReference>
<proteinExistence type="predicted"/>
<accession>A0A238KI49</accession>
<protein>
    <submittedName>
        <fullName evidence="2">C-N hydrolase family amidase</fullName>
    </submittedName>
</protein>
<dbReference type="PANTHER" id="PTHR23088">
    <property type="entry name" value="NITRILASE-RELATED"/>
    <property type="match status" value="1"/>
</dbReference>
<evidence type="ECO:0000313" key="3">
    <source>
        <dbReference type="Proteomes" id="UP000207598"/>
    </source>
</evidence>
<evidence type="ECO:0000313" key="2">
    <source>
        <dbReference type="EMBL" id="SMX42471.1"/>
    </source>
</evidence>
<dbReference type="OrthoDB" id="9811121at2"/>
<evidence type="ECO:0000259" key="1">
    <source>
        <dbReference type="PROSITE" id="PS50263"/>
    </source>
</evidence>
<feature type="domain" description="CN hydrolase" evidence="1">
    <location>
        <begin position="1"/>
        <end position="260"/>
    </location>
</feature>
<reference evidence="2 3" key="1">
    <citation type="submission" date="2017-05" db="EMBL/GenBank/DDBJ databases">
        <authorList>
            <person name="Song R."/>
            <person name="Chenine A.L."/>
            <person name="Ruprecht R.M."/>
        </authorList>
    </citation>
    <scope>NUCLEOTIDE SEQUENCE [LARGE SCALE GENOMIC DNA]</scope>
    <source>
        <strain evidence="2 3">CECT 8898</strain>
    </source>
</reference>
<organism evidence="2 3">
    <name type="scientific">Maliponia aquimaris</name>
    <dbReference type="NCBI Taxonomy" id="1673631"/>
    <lineage>
        <taxon>Bacteria</taxon>
        <taxon>Pseudomonadati</taxon>
        <taxon>Pseudomonadota</taxon>
        <taxon>Alphaproteobacteria</taxon>
        <taxon>Rhodobacterales</taxon>
        <taxon>Paracoccaceae</taxon>
        <taxon>Maliponia</taxon>
    </lineage>
</organism>
<dbReference type="InterPro" id="IPR003010">
    <property type="entry name" value="C-N_Hydrolase"/>
</dbReference>
<dbReference type="CDD" id="cd07574">
    <property type="entry name" value="nitrilase_Rim1_like"/>
    <property type="match status" value="1"/>
</dbReference>
<dbReference type="SUPFAM" id="SSF56317">
    <property type="entry name" value="Carbon-nitrogen hydrolase"/>
    <property type="match status" value="1"/>
</dbReference>
<dbReference type="AlphaFoldDB" id="A0A238KI49"/>
<dbReference type="EMBL" id="FXYF01000006">
    <property type="protein sequence ID" value="SMX42471.1"/>
    <property type="molecule type" value="Genomic_DNA"/>
</dbReference>